<evidence type="ECO:0000313" key="1">
    <source>
        <dbReference type="EMBL" id="GEJ57478.1"/>
    </source>
</evidence>
<organism evidence="1 2">
    <name type="scientific">Anaeromyxobacter diazotrophicus</name>
    <dbReference type="NCBI Taxonomy" id="2590199"/>
    <lineage>
        <taxon>Bacteria</taxon>
        <taxon>Pseudomonadati</taxon>
        <taxon>Myxococcota</taxon>
        <taxon>Myxococcia</taxon>
        <taxon>Myxococcales</taxon>
        <taxon>Cystobacterineae</taxon>
        <taxon>Anaeromyxobacteraceae</taxon>
        <taxon>Anaeromyxobacter</taxon>
    </lineage>
</organism>
<dbReference type="RefSeq" id="WP_235969575.1">
    <property type="nucleotide sequence ID" value="NZ_BJTG01000004.1"/>
</dbReference>
<evidence type="ECO:0000313" key="2">
    <source>
        <dbReference type="Proteomes" id="UP000503640"/>
    </source>
</evidence>
<keyword evidence="2" id="KW-1185">Reference proteome</keyword>
<accession>A0A7I9VMP5</accession>
<reference evidence="2" key="1">
    <citation type="journal article" date="2020" name="Appl. Environ. Microbiol.">
        <title>Diazotrophic Anaeromyxobacter Isolates from Soils.</title>
        <authorList>
            <person name="Masuda Y."/>
            <person name="Yamanaka H."/>
            <person name="Xu Z.X."/>
            <person name="Shiratori Y."/>
            <person name="Aono T."/>
            <person name="Amachi S."/>
            <person name="Senoo K."/>
            <person name="Itoh H."/>
        </authorList>
    </citation>
    <scope>NUCLEOTIDE SEQUENCE [LARGE SCALE GENOMIC DNA]</scope>
    <source>
        <strain evidence="2">R267</strain>
    </source>
</reference>
<proteinExistence type="predicted"/>
<dbReference type="Proteomes" id="UP000503640">
    <property type="component" value="Unassembled WGS sequence"/>
</dbReference>
<comment type="caution">
    <text evidence="1">The sequence shown here is derived from an EMBL/GenBank/DDBJ whole genome shotgun (WGS) entry which is preliminary data.</text>
</comment>
<dbReference type="AlphaFoldDB" id="A0A7I9VMP5"/>
<name>A0A7I9VMP5_9BACT</name>
<protein>
    <submittedName>
        <fullName evidence="1">Uncharacterized protein</fullName>
    </submittedName>
</protein>
<sequence>MLELEPSAAPGVSREAAIRLMAEALPLAGYGGVRADLPGWEVPEVIHGAMKDHRPSLFCQSPKPVFFDVVAAQGTLTLEDLASRWQLFASAAELTHGEFHVVVPRWVANRDGRQVAKQIAELVGVKIGFIWAI</sequence>
<gene>
    <name evidence="1" type="ORF">AMYX_22190</name>
</gene>
<dbReference type="EMBL" id="BJTG01000004">
    <property type="protein sequence ID" value="GEJ57478.1"/>
    <property type="molecule type" value="Genomic_DNA"/>
</dbReference>